<accession>A0A3M8K679</accession>
<reference evidence="1 2" key="1">
    <citation type="submission" date="2018-02" db="EMBL/GenBank/DDBJ databases">
        <title>Corynebacterium alimpuense sp. nov., a marine obligate actinomycete isolated from sediments of Valparaiso bay, Chile.</title>
        <authorList>
            <person name="Claverias F."/>
            <person name="Gonzales-Siles L."/>
            <person name="Salva-Serra F."/>
            <person name="Inganaes E."/>
            <person name="Molin K."/>
            <person name="Cumsille A."/>
            <person name="Undabarrena A."/>
            <person name="Couve E."/>
            <person name="Moore E.R.B."/>
            <person name="Gomila M."/>
            <person name="Camara B."/>
        </authorList>
    </citation>
    <scope>NUCLEOTIDE SEQUENCE [LARGE SCALE GENOMIC DNA]</scope>
    <source>
        <strain evidence="1 2">CCUG 69366</strain>
    </source>
</reference>
<dbReference type="AlphaFoldDB" id="A0A3M8K679"/>
<protein>
    <submittedName>
        <fullName evidence="1">Uncharacterized protein</fullName>
    </submittedName>
</protein>
<comment type="caution">
    <text evidence="1">The sequence shown here is derived from an EMBL/GenBank/DDBJ whole genome shotgun (WGS) entry which is preliminary data.</text>
</comment>
<sequence length="59" mass="6096">MSSDAFGAVADLLQGVVNPILSAFDTGLWELSTTTVPNMWGAVVDFGQTSSAFLDGLSS</sequence>
<evidence type="ECO:0000313" key="1">
    <source>
        <dbReference type="EMBL" id="RNE48721.1"/>
    </source>
</evidence>
<name>A0A3M8K679_9CORY</name>
<evidence type="ECO:0000313" key="2">
    <source>
        <dbReference type="Proteomes" id="UP000266975"/>
    </source>
</evidence>
<dbReference type="EMBL" id="PTJO01000004">
    <property type="protein sequence ID" value="RNE48721.1"/>
    <property type="molecule type" value="Genomic_DNA"/>
</dbReference>
<dbReference type="Proteomes" id="UP000266975">
    <property type="component" value="Unassembled WGS sequence"/>
</dbReference>
<keyword evidence="2" id="KW-1185">Reference proteome</keyword>
<gene>
    <name evidence="1" type="ORF">C5L39_05245</name>
</gene>
<dbReference type="RefSeq" id="WP_123047858.1">
    <property type="nucleotide sequence ID" value="NZ_PTJO01000004.1"/>
</dbReference>
<proteinExistence type="predicted"/>
<organism evidence="1 2">
    <name type="scientific">Corynebacterium alimapuense</name>
    <dbReference type="NCBI Taxonomy" id="1576874"/>
    <lineage>
        <taxon>Bacteria</taxon>
        <taxon>Bacillati</taxon>
        <taxon>Actinomycetota</taxon>
        <taxon>Actinomycetes</taxon>
        <taxon>Mycobacteriales</taxon>
        <taxon>Corynebacteriaceae</taxon>
        <taxon>Corynebacterium</taxon>
    </lineage>
</organism>